<reference evidence="2" key="1">
    <citation type="journal article" date="2019" name="Environ. Microbiol.">
        <title>Fungal ecological strategies reflected in gene transcription - a case study of two litter decomposers.</title>
        <authorList>
            <person name="Barbi F."/>
            <person name="Kohler A."/>
            <person name="Barry K."/>
            <person name="Baskaran P."/>
            <person name="Daum C."/>
            <person name="Fauchery L."/>
            <person name="Ihrmark K."/>
            <person name="Kuo A."/>
            <person name="LaButti K."/>
            <person name="Lipzen A."/>
            <person name="Morin E."/>
            <person name="Grigoriev I.V."/>
            <person name="Henrissat B."/>
            <person name="Lindahl B."/>
            <person name="Martin F."/>
        </authorList>
    </citation>
    <scope>NUCLEOTIDE SEQUENCE</scope>
    <source>
        <strain evidence="2">JB14</strain>
    </source>
</reference>
<feature type="compositionally biased region" description="Polar residues" evidence="1">
    <location>
        <begin position="724"/>
        <end position="746"/>
    </location>
</feature>
<feature type="compositionally biased region" description="Polar residues" evidence="1">
    <location>
        <begin position="475"/>
        <end position="486"/>
    </location>
</feature>
<feature type="region of interest" description="Disordered" evidence="1">
    <location>
        <begin position="629"/>
        <end position="653"/>
    </location>
</feature>
<keyword evidence="3" id="KW-1185">Reference proteome</keyword>
<dbReference type="AlphaFoldDB" id="A0A6A4ITL7"/>
<evidence type="ECO:0000256" key="1">
    <source>
        <dbReference type="SAM" id="MobiDB-lite"/>
    </source>
</evidence>
<feature type="region of interest" description="Disordered" evidence="1">
    <location>
        <begin position="526"/>
        <end position="616"/>
    </location>
</feature>
<feature type="compositionally biased region" description="Polar residues" evidence="1">
    <location>
        <begin position="592"/>
        <end position="614"/>
    </location>
</feature>
<feature type="region of interest" description="Disordered" evidence="1">
    <location>
        <begin position="471"/>
        <end position="501"/>
    </location>
</feature>
<sequence length="801" mass="85904">MPYLTTNLRSPSPVLPGAWPRTPLRSRSLTCPTPTSAPDSMHVDIARVRQKLAPEPPASLSSIETLAPSMPSESSRLTRFSSANSMSALGNLSVSTTLEDVLPEALDHKTASSNSETRIYQLPSPENSPDSVRSAHARRVLPQPDEPSFSSEASFPPSSATPSPNSRTTSSLPESPIIFVSPTSSNRRTPPAIRRLRAAGNQSYSFTSDEDAEYDDSGLLRLGSESSPSSPGSSLLSSSHRRRDVSVVIVSPISESYGSSTEDLQLVLPQLDLTSLSLPGSMIMDDSLDVAATASPSPLSIGNNTGSDAPWTLSLTGTPVSEHQLSPQSAFTSSPISISANTLPLSPSLRAQLENPHDTHLVQFPSPTTSASPAQPFVSSPVEVDVAPETSAAQYANALTSAWSLAPQIDPVGLELSNPNVRESDYRVKHERRTVITSDATQQPKRSVLAKVKRFGSKVKHLLQGKSKEPLEIAVSSSRKTTNSPYPRTPDPNARNGGENFVAARRTPPTLERLDLGSFDLERHIAIPPHRVPSPSRSGPVTRARKPRPSLTAQTYSPTATTETFHPINAGGLERRDSPSARAEAPDPVPLASNNTSSVVQDGEHTLQSPITPEQNKRRLSLSAISNHLIRPSSPAGSAARPSTPISVTQRRPRPTSALILPSIIHHSPSSQGHRQTRNINRASISHPIGPVYRRSTIYPPPPPGLDTSPRARTVRLAVPAVDYSSSPHTTTPVGRSNGLNASNRRSLSRCLPTDQEQIQSRSDSERDRNRFSLTTSLSTLSSFAAGLVESGSWAKFDTTK</sequence>
<feature type="region of interest" description="Disordered" evidence="1">
    <location>
        <begin position="218"/>
        <end position="238"/>
    </location>
</feature>
<feature type="region of interest" description="Disordered" evidence="1">
    <location>
        <begin position="1"/>
        <end position="41"/>
    </location>
</feature>
<feature type="region of interest" description="Disordered" evidence="1">
    <location>
        <begin position="722"/>
        <end position="770"/>
    </location>
</feature>
<feature type="region of interest" description="Disordered" evidence="1">
    <location>
        <begin position="106"/>
        <end position="191"/>
    </location>
</feature>
<feature type="compositionally biased region" description="Low complexity" evidence="1">
    <location>
        <begin position="146"/>
        <end position="171"/>
    </location>
</feature>
<evidence type="ECO:0000313" key="3">
    <source>
        <dbReference type="Proteomes" id="UP000799118"/>
    </source>
</evidence>
<feature type="region of interest" description="Disordered" evidence="1">
    <location>
        <begin position="687"/>
        <end position="710"/>
    </location>
</feature>
<proteinExistence type="predicted"/>
<name>A0A6A4ITL7_9AGAR</name>
<feature type="compositionally biased region" description="Low complexity" evidence="1">
    <location>
        <begin position="632"/>
        <end position="645"/>
    </location>
</feature>
<evidence type="ECO:0000313" key="2">
    <source>
        <dbReference type="EMBL" id="KAE9411064.1"/>
    </source>
</evidence>
<feature type="compositionally biased region" description="Polar residues" evidence="1">
    <location>
        <begin position="551"/>
        <end position="564"/>
    </location>
</feature>
<dbReference type="Proteomes" id="UP000799118">
    <property type="component" value="Unassembled WGS sequence"/>
</dbReference>
<organism evidence="2 3">
    <name type="scientific">Gymnopus androsaceus JB14</name>
    <dbReference type="NCBI Taxonomy" id="1447944"/>
    <lineage>
        <taxon>Eukaryota</taxon>
        <taxon>Fungi</taxon>
        <taxon>Dikarya</taxon>
        <taxon>Basidiomycota</taxon>
        <taxon>Agaricomycotina</taxon>
        <taxon>Agaricomycetes</taxon>
        <taxon>Agaricomycetidae</taxon>
        <taxon>Agaricales</taxon>
        <taxon>Marasmiineae</taxon>
        <taxon>Omphalotaceae</taxon>
        <taxon>Gymnopus</taxon>
    </lineage>
</organism>
<dbReference type="EMBL" id="ML769384">
    <property type="protein sequence ID" value="KAE9411064.1"/>
    <property type="molecule type" value="Genomic_DNA"/>
</dbReference>
<feature type="compositionally biased region" description="Polar residues" evidence="1">
    <location>
        <begin position="25"/>
        <end position="38"/>
    </location>
</feature>
<feature type="compositionally biased region" description="Polar residues" evidence="1">
    <location>
        <begin position="111"/>
        <end position="131"/>
    </location>
</feature>
<gene>
    <name evidence="2" type="ORF">BT96DRAFT_1011746</name>
</gene>
<dbReference type="OrthoDB" id="3052310at2759"/>
<feature type="region of interest" description="Disordered" evidence="1">
    <location>
        <begin position="54"/>
        <end position="78"/>
    </location>
</feature>
<accession>A0A6A4ITL7</accession>
<protein>
    <submittedName>
        <fullName evidence="2">Uncharacterized protein</fullName>
    </submittedName>
</protein>
<feature type="compositionally biased region" description="Polar residues" evidence="1">
    <location>
        <begin position="1"/>
        <end position="10"/>
    </location>
</feature>